<organism evidence="3 4">
    <name type="scientific">Mucilaginibacter boryungensis</name>
    <dbReference type="NCBI Taxonomy" id="768480"/>
    <lineage>
        <taxon>Bacteria</taxon>
        <taxon>Pseudomonadati</taxon>
        <taxon>Bacteroidota</taxon>
        <taxon>Sphingobacteriia</taxon>
        <taxon>Sphingobacteriales</taxon>
        <taxon>Sphingobacteriaceae</taxon>
        <taxon>Mucilaginibacter</taxon>
    </lineage>
</organism>
<reference evidence="3 4" key="1">
    <citation type="submission" date="2020-10" db="EMBL/GenBank/DDBJ databases">
        <title>Mucilaginibacter mali sp. nov., isolated from rhizosphere soil of apple orchard.</title>
        <authorList>
            <person name="Lee J.-S."/>
            <person name="Kim H.S."/>
            <person name="Kim J.-S."/>
        </authorList>
    </citation>
    <scope>NUCLEOTIDE SEQUENCE [LARGE SCALE GENOMIC DNA]</scope>
    <source>
        <strain evidence="3 4">KCTC 23157</strain>
    </source>
</reference>
<proteinExistence type="predicted"/>
<dbReference type="EMBL" id="JADFFM010000002">
    <property type="protein sequence ID" value="MBE9667776.1"/>
    <property type="molecule type" value="Genomic_DNA"/>
</dbReference>
<dbReference type="InterPro" id="IPR034139">
    <property type="entry name" value="TOPRIM_OLD"/>
</dbReference>
<dbReference type="InterPro" id="IPR027417">
    <property type="entry name" value="P-loop_NTPase"/>
</dbReference>
<comment type="caution">
    <text evidence="3">The sequence shown here is derived from an EMBL/GenBank/DDBJ whole genome shotgun (WGS) entry which is preliminary data.</text>
</comment>
<dbReference type="SUPFAM" id="SSF52540">
    <property type="entry name" value="P-loop containing nucleoside triphosphate hydrolases"/>
    <property type="match status" value="1"/>
</dbReference>
<dbReference type="Pfam" id="PF20469">
    <property type="entry name" value="OLD-like_TOPRIM"/>
    <property type="match status" value="1"/>
</dbReference>
<dbReference type="InterPro" id="IPR051396">
    <property type="entry name" value="Bact_Antivir_Def_Nuclease"/>
</dbReference>
<dbReference type="PANTHER" id="PTHR43581">
    <property type="entry name" value="ATP/GTP PHOSPHATASE"/>
    <property type="match status" value="1"/>
</dbReference>
<dbReference type="Proteomes" id="UP000632774">
    <property type="component" value="Unassembled WGS sequence"/>
</dbReference>
<accession>A0ABR9XK63</accession>
<protein>
    <submittedName>
        <fullName evidence="3">AAA family ATPase</fullName>
    </submittedName>
</protein>
<dbReference type="InterPro" id="IPR041685">
    <property type="entry name" value="AAA_GajA/Old/RecF-like"/>
</dbReference>
<dbReference type="RefSeq" id="WP_194107219.1">
    <property type="nucleotide sequence ID" value="NZ_JADFFM010000002.1"/>
</dbReference>
<sequence length="652" mass="75038">MKLKQLVIHKYKCIETEQQFDIEDDITILVGMNESGKTSVLEALAKSNYFVDDKKFKFTPTHDYPRKEKKSLDKSGDDPKAITATYSISEDILKAISADVGDGIFTQKSLIINYKFSNSRTYNNISCDSKKFIENKTSSLGISSKTLNDKLYLVKNTKNLEALIAEYKDENLTKGIATLKKYFENKWNWAQDPIGEYISRVHLSKNLPKFLYYDEYYALPSRISIENLQNDELDDEELKTAKALFDLADINVNELINSDNYEDFKAELEATQATITNELFKYWGSNNNLEIIFDIDKREQEVERTTRNAYGQTETIKDVKVVEHILDIRVKNRRSGVSLPLKNRSKGFNWFFSFLVWFKKIQEDNSNNYILLLDEPGLNLHASAQNNLLRFLKDLSENYQIIYTTHSPFMIESHNLEKVRTVLETEKGSIISNSIQEKDPNTLFPLQAALGYDIAQNLFISKHNLLVEGASDLLYLQVMSSLLQSLGRTGLNEKITIVPTGGLDKVSTFISLLRGSDLSIVCLLDTFKDAKGKSKLDDLVEHRIINKKKIRFFDEFLEDYTSADIEDLFEKNDYLKFYNEAFSSAITIDQLNDKIKPILVQISKFLNITTFNHYRPANKLASKGVDEKFFSSVTLKNFEKVFTEINDLFNEK</sequence>
<dbReference type="Gene3D" id="3.40.50.300">
    <property type="entry name" value="P-loop containing nucleotide triphosphate hydrolases"/>
    <property type="match status" value="2"/>
</dbReference>
<evidence type="ECO:0000259" key="2">
    <source>
        <dbReference type="Pfam" id="PF20469"/>
    </source>
</evidence>
<dbReference type="PANTHER" id="PTHR43581:SF3">
    <property type="entry name" value="AAA+ ATPASE DOMAIN-CONTAINING PROTEIN"/>
    <property type="match status" value="1"/>
</dbReference>
<feature type="domain" description="Endonuclease GajA/Old nuclease/RecF-like AAA" evidence="1">
    <location>
        <begin position="1"/>
        <end position="411"/>
    </location>
</feature>
<evidence type="ECO:0000313" key="3">
    <source>
        <dbReference type="EMBL" id="MBE9667776.1"/>
    </source>
</evidence>
<feature type="domain" description="OLD protein-like TOPRIM" evidence="2">
    <location>
        <begin position="459"/>
        <end position="525"/>
    </location>
</feature>
<name>A0ABR9XK63_9SPHI</name>
<evidence type="ECO:0000259" key="1">
    <source>
        <dbReference type="Pfam" id="PF13175"/>
    </source>
</evidence>
<keyword evidence="4" id="KW-1185">Reference proteome</keyword>
<evidence type="ECO:0000313" key="4">
    <source>
        <dbReference type="Proteomes" id="UP000632774"/>
    </source>
</evidence>
<dbReference type="Pfam" id="PF13175">
    <property type="entry name" value="AAA_15"/>
    <property type="match status" value="1"/>
</dbReference>
<gene>
    <name evidence="3" type="ORF">IRJ18_15485</name>
</gene>